<dbReference type="EMBL" id="CP002859">
    <property type="protein sequence ID" value="AEI49555.1"/>
    <property type="molecule type" value="Genomic_DNA"/>
</dbReference>
<dbReference type="PANTHER" id="PTHR48207">
    <property type="entry name" value="SUCCINATE--HYDROXYMETHYLGLUTARATE COA-TRANSFERASE"/>
    <property type="match status" value="1"/>
</dbReference>
<dbReference type="Pfam" id="PF02515">
    <property type="entry name" value="CoA_transf_3"/>
    <property type="match status" value="1"/>
</dbReference>
<dbReference type="RefSeq" id="WP_013928862.1">
    <property type="nucleotide sequence ID" value="NC_015703.1"/>
</dbReference>
<gene>
    <name evidence="2" type="ordered locus">Runsl_3174</name>
</gene>
<evidence type="ECO:0000256" key="1">
    <source>
        <dbReference type="ARBA" id="ARBA00022679"/>
    </source>
</evidence>
<reference evidence="3" key="1">
    <citation type="submission" date="2011-06" db="EMBL/GenBank/DDBJ databases">
        <title>The complete genome of chromosome of Runella slithyformis DSM 19594.</title>
        <authorList>
            <consortium name="US DOE Joint Genome Institute (JGI-PGF)"/>
            <person name="Lucas S."/>
            <person name="Han J."/>
            <person name="Lapidus A."/>
            <person name="Bruce D."/>
            <person name="Goodwin L."/>
            <person name="Pitluck S."/>
            <person name="Peters L."/>
            <person name="Kyrpides N."/>
            <person name="Mavromatis K."/>
            <person name="Ivanova N."/>
            <person name="Ovchinnikova G."/>
            <person name="Zhang X."/>
            <person name="Misra M."/>
            <person name="Detter J.C."/>
            <person name="Tapia R."/>
            <person name="Han C."/>
            <person name="Land M."/>
            <person name="Hauser L."/>
            <person name="Markowitz V."/>
            <person name="Cheng J.-F."/>
            <person name="Hugenholtz P."/>
            <person name="Woyke T."/>
            <person name="Wu D."/>
            <person name="Tindall B."/>
            <person name="Faehrich R."/>
            <person name="Brambilla E."/>
            <person name="Klenk H.-P."/>
            <person name="Eisen J.A."/>
        </authorList>
    </citation>
    <scope>NUCLEOTIDE SEQUENCE [LARGE SCALE GENOMIC DNA]</scope>
    <source>
        <strain evidence="3">ATCC 29530 / DSM 19594 / LMG 11500 / NCIMB 11436 / LSU 4</strain>
    </source>
</reference>
<dbReference type="Proteomes" id="UP000000493">
    <property type="component" value="Chromosome"/>
</dbReference>
<evidence type="ECO:0000313" key="3">
    <source>
        <dbReference type="Proteomes" id="UP000000493"/>
    </source>
</evidence>
<organism evidence="2 3">
    <name type="scientific">Runella slithyformis (strain ATCC 29530 / DSM 19594 / LMG 11500 / NCIMB 11436 / LSU 4)</name>
    <dbReference type="NCBI Taxonomy" id="761193"/>
    <lineage>
        <taxon>Bacteria</taxon>
        <taxon>Pseudomonadati</taxon>
        <taxon>Bacteroidota</taxon>
        <taxon>Cytophagia</taxon>
        <taxon>Cytophagales</taxon>
        <taxon>Spirosomataceae</taxon>
        <taxon>Runella</taxon>
    </lineage>
</organism>
<name>A0A7U3ZLS6_RUNSL</name>
<dbReference type="SUPFAM" id="SSF89796">
    <property type="entry name" value="CoA-transferase family III (CaiB/BaiF)"/>
    <property type="match status" value="1"/>
</dbReference>
<dbReference type="PANTHER" id="PTHR48207:SF3">
    <property type="entry name" value="SUCCINATE--HYDROXYMETHYLGLUTARATE COA-TRANSFERASE"/>
    <property type="match status" value="1"/>
</dbReference>
<keyword evidence="1" id="KW-0808">Transferase</keyword>
<proteinExistence type="predicted"/>
<reference evidence="2 3" key="2">
    <citation type="journal article" date="2012" name="Stand. Genomic Sci.">
        <title>Complete genome sequence of the aquatic bacterium Runella slithyformis type strain (LSU 4(T)).</title>
        <authorList>
            <person name="Copeland A."/>
            <person name="Zhang X."/>
            <person name="Misra M."/>
            <person name="Lapidus A."/>
            <person name="Nolan M."/>
            <person name="Lucas S."/>
            <person name="Deshpande S."/>
            <person name="Cheng J.F."/>
            <person name="Tapia R."/>
            <person name="Goodwin L.A."/>
            <person name="Pitluck S."/>
            <person name="Liolios K."/>
            <person name="Pagani I."/>
            <person name="Ivanova N."/>
            <person name="Mikhailova N."/>
            <person name="Pati A."/>
            <person name="Chen A."/>
            <person name="Palaniappan K."/>
            <person name="Land M."/>
            <person name="Hauser L."/>
            <person name="Pan C."/>
            <person name="Jeffries C.D."/>
            <person name="Detter J.C."/>
            <person name="Brambilla E.M."/>
            <person name="Rohde M."/>
            <person name="Djao O.D."/>
            <person name="Goker M."/>
            <person name="Sikorski J."/>
            <person name="Tindall B.J."/>
            <person name="Woyke T."/>
            <person name="Bristow J."/>
            <person name="Eisen J.A."/>
            <person name="Markowitz V."/>
            <person name="Hugenholtz P."/>
            <person name="Kyrpides N.C."/>
            <person name="Klenk H.P."/>
            <person name="Mavromatis K."/>
        </authorList>
    </citation>
    <scope>NUCLEOTIDE SEQUENCE [LARGE SCALE GENOMIC DNA]</scope>
    <source>
        <strain evidence="3">ATCC 29530 / DSM 19594 / LMG 11500 / NCIMB 11436 / LSU 4</strain>
    </source>
</reference>
<accession>A0A7U3ZLS6</accession>
<dbReference type="GO" id="GO:0008410">
    <property type="term" value="F:CoA-transferase activity"/>
    <property type="evidence" value="ECO:0007669"/>
    <property type="project" value="TreeGrafter"/>
</dbReference>
<dbReference type="InterPro" id="IPR003673">
    <property type="entry name" value="CoA-Trfase_fam_III"/>
</dbReference>
<dbReference type="KEGG" id="rsi:Runsl_3174"/>
<protein>
    <submittedName>
        <fullName evidence="2">L-carnitine dehydratase/bile acid-inducible protein F</fullName>
    </submittedName>
</protein>
<sequence>MTNEFFKDQLKVVELASVLAGPAVGMFFAELGAEVLKIENKKTGGDMTRSWKLPSEEAASPFSAYYASVNWNKKTYLLDLEEAHDREQAHALLRDADIVISNYRTKVAEKLGVDYATLAERNPTLIFAQLNAFDAHSERPAFDVVLQAEAGFLYMNGEADGPPVKMPVALIDVLAAHQLKEGILLALLRRTHTGKGAYVSVSLFDSAVASLANQATNWLMAGHIPQRMGTQHPTIAPYGDMYQCKDGKSIVLAAGTEKHFQQLCEVLGLSELLTETSFSTNAARVRNRVSLNSRLAEKIVHWKAESLLGKLEERSVPAAVIRTLQEVFELPAAQAMVLEEILPDGTVSKRVKTVAFEVDERSLKFIS</sequence>
<dbReference type="Gene3D" id="3.40.50.10540">
    <property type="entry name" value="Crotonobetainyl-coa:carnitine coa-transferase, domain 1"/>
    <property type="match status" value="1"/>
</dbReference>
<dbReference type="InterPro" id="IPR044855">
    <property type="entry name" value="CoA-Trfase_III_dom3_sf"/>
</dbReference>
<dbReference type="InterPro" id="IPR050483">
    <property type="entry name" value="CoA-transferase_III_domain"/>
</dbReference>
<dbReference type="InterPro" id="IPR023606">
    <property type="entry name" value="CoA-Trfase_III_dom_1_sf"/>
</dbReference>
<dbReference type="Gene3D" id="3.30.1540.10">
    <property type="entry name" value="formyl-coa transferase, domain 3"/>
    <property type="match status" value="1"/>
</dbReference>
<evidence type="ECO:0000313" key="2">
    <source>
        <dbReference type="EMBL" id="AEI49555.1"/>
    </source>
</evidence>
<keyword evidence="3" id="KW-1185">Reference proteome</keyword>
<dbReference type="AlphaFoldDB" id="A0A7U3ZLS6"/>